<dbReference type="InterPro" id="IPR033985">
    <property type="entry name" value="SusD-like_N"/>
</dbReference>
<evidence type="ECO:0000313" key="8">
    <source>
        <dbReference type="EMBL" id="QEK50937.1"/>
    </source>
</evidence>
<keyword evidence="4" id="KW-0472">Membrane</keyword>
<dbReference type="InterPro" id="IPR011990">
    <property type="entry name" value="TPR-like_helical_dom_sf"/>
</dbReference>
<proteinExistence type="inferred from homology"/>
<organism evidence="8 9">
    <name type="scientific">Pedobacter aquae</name>
    <dbReference type="NCBI Taxonomy" id="2605747"/>
    <lineage>
        <taxon>Bacteria</taxon>
        <taxon>Pseudomonadati</taxon>
        <taxon>Bacteroidota</taxon>
        <taxon>Sphingobacteriia</taxon>
        <taxon>Sphingobacteriales</taxon>
        <taxon>Sphingobacteriaceae</taxon>
        <taxon>Pedobacter</taxon>
    </lineage>
</organism>
<dbReference type="Gene3D" id="1.25.40.390">
    <property type="match status" value="1"/>
</dbReference>
<evidence type="ECO:0000259" key="6">
    <source>
        <dbReference type="Pfam" id="PF07980"/>
    </source>
</evidence>
<accession>A0A5C0VFW8</accession>
<comment type="subcellular location">
    <subcellularLocation>
        <location evidence="1">Cell outer membrane</location>
    </subcellularLocation>
</comment>
<reference evidence="8 9" key="1">
    <citation type="submission" date="2019-08" db="EMBL/GenBank/DDBJ databases">
        <title>Pedobacter sp. nov., isolated from Han river, South Korea.</title>
        <authorList>
            <person name="Lee D.-H."/>
            <person name="Kim Y.-S."/>
            <person name="Hwang E.-M."/>
            <person name="Le Tran T.C."/>
            <person name="Cha C.-J."/>
        </authorList>
    </citation>
    <scope>NUCLEOTIDE SEQUENCE [LARGE SCALE GENOMIC DNA]</scope>
    <source>
        <strain evidence="8 9">CJ43</strain>
    </source>
</reference>
<keyword evidence="5" id="KW-0998">Cell outer membrane</keyword>
<evidence type="ECO:0000256" key="2">
    <source>
        <dbReference type="ARBA" id="ARBA00006275"/>
    </source>
</evidence>
<evidence type="ECO:0000256" key="4">
    <source>
        <dbReference type="ARBA" id="ARBA00023136"/>
    </source>
</evidence>
<keyword evidence="9" id="KW-1185">Reference proteome</keyword>
<dbReference type="Pfam" id="PF07980">
    <property type="entry name" value="SusD_RagB"/>
    <property type="match status" value="1"/>
</dbReference>
<dbReference type="AlphaFoldDB" id="A0A5C0VFW8"/>
<gene>
    <name evidence="8" type="ORF">FYC62_04055</name>
</gene>
<evidence type="ECO:0000256" key="1">
    <source>
        <dbReference type="ARBA" id="ARBA00004442"/>
    </source>
</evidence>
<protein>
    <submittedName>
        <fullName evidence="8">RagB/SusD family nutrient uptake outer membrane protein</fullName>
    </submittedName>
</protein>
<dbReference type="InterPro" id="IPR012944">
    <property type="entry name" value="SusD_RagB_dom"/>
</dbReference>
<evidence type="ECO:0000256" key="5">
    <source>
        <dbReference type="ARBA" id="ARBA00023237"/>
    </source>
</evidence>
<sequence>MIKAKDMKTSIHKQRKHSLASLNMKLIIKVKLILLMIGISLSSCQDFLEAKPDKSLAVPTSLRDMNAILDNNTTNFYSFIAEVAADNFYHTEALWNAVPTERDRNIYIWENTAADGDGGTLAGRYRTIFNANIVLETLPEISIQESEREEYKRIQGFAYFARGYALLEMAQLFTEPYQESIAATAKGLPLKLSADVNEPSPRASLEETYKRIEGDLKQAAQLLPAQSSSPTRANKAAAYAVLARMYLYQRKYPQAGLYADSSLQVNNQLLDYKTINNSATPFPIFNREKLFYAYASSSNVTVARAKVDTLLYASYANGDRRKLLFFRRNADNSYAFQGSYAQSTITFAMGPTTAEMYLTRAESRARAGNKDEALQDLNTLMRNRWDNTFVPFTAANANEALRLILAERRKELIFRGLRWADLRRLNFEPEFAQVLQRKLGNRTFTLLPNDKRYVFPIPESIIQLSGIAQNDR</sequence>
<evidence type="ECO:0000259" key="7">
    <source>
        <dbReference type="Pfam" id="PF14322"/>
    </source>
</evidence>
<comment type="similarity">
    <text evidence="2">Belongs to the SusD family.</text>
</comment>
<dbReference type="GO" id="GO:0009279">
    <property type="term" value="C:cell outer membrane"/>
    <property type="evidence" value="ECO:0007669"/>
    <property type="project" value="UniProtKB-SubCell"/>
</dbReference>
<evidence type="ECO:0000313" key="9">
    <source>
        <dbReference type="Proteomes" id="UP000323653"/>
    </source>
</evidence>
<keyword evidence="3" id="KW-0732">Signal</keyword>
<name>A0A5C0VFW8_9SPHI</name>
<dbReference type="Proteomes" id="UP000323653">
    <property type="component" value="Chromosome"/>
</dbReference>
<dbReference type="SUPFAM" id="SSF48452">
    <property type="entry name" value="TPR-like"/>
    <property type="match status" value="1"/>
</dbReference>
<evidence type="ECO:0000256" key="3">
    <source>
        <dbReference type="ARBA" id="ARBA00022729"/>
    </source>
</evidence>
<dbReference type="Pfam" id="PF14322">
    <property type="entry name" value="SusD-like_3"/>
    <property type="match status" value="1"/>
</dbReference>
<dbReference type="KEGG" id="pej:FYC62_04055"/>
<feature type="domain" description="RagB/SusD" evidence="6">
    <location>
        <begin position="354"/>
        <end position="464"/>
    </location>
</feature>
<feature type="domain" description="SusD-like N-terminal" evidence="7">
    <location>
        <begin position="46"/>
        <end position="247"/>
    </location>
</feature>
<dbReference type="EMBL" id="CP043329">
    <property type="protein sequence ID" value="QEK50937.1"/>
    <property type="molecule type" value="Genomic_DNA"/>
</dbReference>